<dbReference type="EMBL" id="FZNY01000007">
    <property type="protein sequence ID" value="SNS12476.1"/>
    <property type="molecule type" value="Genomic_DNA"/>
</dbReference>
<sequence length="46" mass="5594">MLLYTLSRNRTCEIHDHRESETVKRTCEMHDRKRERDGKAYTVLSK</sequence>
<dbReference type="AlphaFoldDB" id="A0A239BX38"/>
<evidence type="ECO:0000313" key="2">
    <source>
        <dbReference type="Proteomes" id="UP000198379"/>
    </source>
</evidence>
<reference evidence="1 2" key="1">
    <citation type="submission" date="2017-06" db="EMBL/GenBank/DDBJ databases">
        <authorList>
            <person name="Kim H.J."/>
            <person name="Triplett B.A."/>
        </authorList>
    </citation>
    <scope>NUCLEOTIDE SEQUENCE [LARGE SCALE GENOMIC DNA]</scope>
    <source>
        <strain evidence="1 2">DSM 25597</strain>
    </source>
</reference>
<protein>
    <submittedName>
        <fullName evidence="1">Uncharacterized protein</fullName>
    </submittedName>
</protein>
<evidence type="ECO:0000313" key="1">
    <source>
        <dbReference type="EMBL" id="SNS12476.1"/>
    </source>
</evidence>
<keyword evidence="2" id="KW-1185">Reference proteome</keyword>
<gene>
    <name evidence="1" type="ORF">SAMN06265376_1073</name>
</gene>
<name>A0A239BX38_9FLAO</name>
<dbReference type="Proteomes" id="UP000198379">
    <property type="component" value="Unassembled WGS sequence"/>
</dbReference>
<proteinExistence type="predicted"/>
<organism evidence="1 2">
    <name type="scientific">Dokdonia pacifica</name>
    <dbReference type="NCBI Taxonomy" id="1627892"/>
    <lineage>
        <taxon>Bacteria</taxon>
        <taxon>Pseudomonadati</taxon>
        <taxon>Bacteroidota</taxon>
        <taxon>Flavobacteriia</taxon>
        <taxon>Flavobacteriales</taxon>
        <taxon>Flavobacteriaceae</taxon>
        <taxon>Dokdonia</taxon>
    </lineage>
</organism>
<accession>A0A239BX38</accession>